<dbReference type="PANTHER" id="PTHR33055">
    <property type="entry name" value="TRANSPOSASE FOR INSERTION SEQUENCE ELEMENT IS1111A"/>
    <property type="match status" value="1"/>
</dbReference>
<feature type="domain" description="Transposase IS116/IS110/IS902 C-terminal" evidence="2">
    <location>
        <begin position="207"/>
        <end position="282"/>
    </location>
</feature>
<sequence length="337" mass="36696">MNARIKVGLDVHLRNIVARAIDADTGEIFASVFDGSDFAGLLAWLEALPGQREAVYEAGYCGFALARLLISHGIPCMVTQGRTLGLGRAKTDALDAEALATLLLCKRLQPVYIPTEKQEAQREAARQRYALAQQRTVVKKRLSAFSHRHGLPRTMAPDARARILGSLSSDDRISFDSLTAQLESAECELAHLDQFMGREVERNSDMSALTQLSGIGSVTAFTTAAEAMDFKRFDTARDYVSFLGLVPIPHDSGGKIVQLGNRKRTPSGACFYSAATTVMRTGGSFQTDGLADPENSAIRECLASLDRSSRQHGKTHRAAIMARCIAEQAWALAHRLD</sequence>
<accession>A0A2K2UBR4</accession>
<evidence type="ECO:0000313" key="4">
    <source>
        <dbReference type="Proteomes" id="UP000236197"/>
    </source>
</evidence>
<evidence type="ECO:0000259" key="2">
    <source>
        <dbReference type="Pfam" id="PF02371"/>
    </source>
</evidence>
<name>A0A2K2UBR4_9ACTN</name>
<dbReference type="AlphaFoldDB" id="A0A2K2UBR4"/>
<gene>
    <name evidence="3" type="ORF">C2L71_06385</name>
</gene>
<dbReference type="Pfam" id="PF02371">
    <property type="entry name" value="Transposase_20"/>
    <property type="match status" value="1"/>
</dbReference>
<dbReference type="GO" id="GO:0006313">
    <property type="term" value="P:DNA transposition"/>
    <property type="evidence" value="ECO:0007669"/>
    <property type="project" value="InterPro"/>
</dbReference>
<dbReference type="GO" id="GO:0003677">
    <property type="term" value="F:DNA binding"/>
    <property type="evidence" value="ECO:0007669"/>
    <property type="project" value="InterPro"/>
</dbReference>
<evidence type="ECO:0000259" key="1">
    <source>
        <dbReference type="Pfam" id="PF01548"/>
    </source>
</evidence>
<dbReference type="Proteomes" id="UP000236197">
    <property type="component" value="Unassembled WGS sequence"/>
</dbReference>
<comment type="caution">
    <text evidence="3">The sequence shown here is derived from an EMBL/GenBank/DDBJ whole genome shotgun (WGS) entry which is preliminary data.</text>
</comment>
<protein>
    <submittedName>
        <fullName evidence="3">Uncharacterized protein</fullName>
    </submittedName>
</protein>
<dbReference type="OrthoDB" id="3191145at2"/>
<reference evidence="4" key="1">
    <citation type="submission" date="2018-01" db="EMBL/GenBank/DDBJ databases">
        <title>Rubneribacter badeniensis gen. nov., sp. nov., and Colonibacter rubneri, gen. nov., sp. nov., WGS of new members of the Eggerthellaceae.</title>
        <authorList>
            <person name="Danylec N."/>
            <person name="Stoll D.A."/>
            <person name="Doetsch A."/>
            <person name="Kulling S.E."/>
            <person name="Huch M."/>
        </authorList>
    </citation>
    <scope>NUCLEOTIDE SEQUENCE [LARGE SCALE GENOMIC DNA]</scope>
    <source>
        <strain evidence="4">ResAG-96</strain>
    </source>
</reference>
<dbReference type="RefSeq" id="WP_103264957.1">
    <property type="nucleotide sequence ID" value="NZ_CABMLE010000006.1"/>
</dbReference>
<feature type="domain" description="Transposase IS110-like N-terminal" evidence="1">
    <location>
        <begin position="7"/>
        <end position="144"/>
    </location>
</feature>
<organism evidence="3 4">
    <name type="scientific">Enteroscipio rubneri</name>
    <dbReference type="NCBI Taxonomy" id="2070686"/>
    <lineage>
        <taxon>Bacteria</taxon>
        <taxon>Bacillati</taxon>
        <taxon>Actinomycetota</taxon>
        <taxon>Coriobacteriia</taxon>
        <taxon>Eggerthellales</taxon>
        <taxon>Eggerthellaceae</taxon>
        <taxon>Enteroscipio</taxon>
    </lineage>
</organism>
<dbReference type="GO" id="GO:0004803">
    <property type="term" value="F:transposase activity"/>
    <property type="evidence" value="ECO:0007669"/>
    <property type="project" value="InterPro"/>
</dbReference>
<dbReference type="Pfam" id="PF01548">
    <property type="entry name" value="DEDD_Tnp_IS110"/>
    <property type="match status" value="1"/>
</dbReference>
<dbReference type="InterPro" id="IPR003346">
    <property type="entry name" value="Transposase_20"/>
</dbReference>
<dbReference type="NCBIfam" id="NF033542">
    <property type="entry name" value="transpos_IS110"/>
    <property type="match status" value="1"/>
</dbReference>
<dbReference type="InterPro" id="IPR002525">
    <property type="entry name" value="Transp_IS110-like_N"/>
</dbReference>
<keyword evidence="4" id="KW-1185">Reference proteome</keyword>
<dbReference type="PANTHER" id="PTHR33055:SF13">
    <property type="entry name" value="TRANSPOSASE"/>
    <property type="match status" value="1"/>
</dbReference>
<proteinExistence type="predicted"/>
<dbReference type="EMBL" id="PPEK01000006">
    <property type="protein sequence ID" value="PNV67672.1"/>
    <property type="molecule type" value="Genomic_DNA"/>
</dbReference>
<dbReference type="InterPro" id="IPR047650">
    <property type="entry name" value="Transpos_IS110"/>
</dbReference>
<evidence type="ECO:0000313" key="3">
    <source>
        <dbReference type="EMBL" id="PNV67672.1"/>
    </source>
</evidence>